<dbReference type="Proteomes" id="UP000712570">
    <property type="component" value="Unassembled WGS sequence"/>
</dbReference>
<keyword evidence="2" id="KW-1185">Reference proteome</keyword>
<proteinExistence type="predicted"/>
<evidence type="ECO:0000313" key="2">
    <source>
        <dbReference type="Proteomes" id="UP000712570"/>
    </source>
</evidence>
<dbReference type="RefSeq" id="WP_166826125.1">
    <property type="nucleotide sequence ID" value="NZ_JAAOLX010000005.1"/>
</dbReference>
<accession>A0ABX0KXJ2</accession>
<reference evidence="1 2" key="1">
    <citation type="submission" date="2020-03" db="EMBL/GenBank/DDBJ databases">
        <title>Draft genome sequence of environmentally isolated violet-colored cultures.</title>
        <authorList>
            <person name="Wilson H.S."/>
        </authorList>
    </citation>
    <scope>NUCLEOTIDE SEQUENCE [LARGE SCALE GENOMIC DNA]</scope>
    <source>
        <strain evidence="1 2">HSC-16F04</strain>
    </source>
</reference>
<organism evidence="1 2">
    <name type="scientific">Iodobacter violaceini</name>
    <dbReference type="NCBI Taxonomy" id="3044271"/>
    <lineage>
        <taxon>Bacteria</taxon>
        <taxon>Pseudomonadati</taxon>
        <taxon>Pseudomonadota</taxon>
        <taxon>Betaproteobacteria</taxon>
        <taxon>Neisseriales</taxon>
        <taxon>Chitinibacteraceae</taxon>
        <taxon>Iodobacter</taxon>
    </lineage>
</organism>
<dbReference type="EMBL" id="JAAOLX010000005">
    <property type="protein sequence ID" value="NHQ86774.1"/>
    <property type="molecule type" value="Genomic_DNA"/>
</dbReference>
<sequence>MPKKLSGGRQETGVYEISDQGDLVLVSKSLRAHLMKSLYPNQVDEVSDTPGRVGEETSLDQIIYF</sequence>
<evidence type="ECO:0000313" key="1">
    <source>
        <dbReference type="EMBL" id="NHQ86774.1"/>
    </source>
</evidence>
<protein>
    <submittedName>
        <fullName evidence="1">Uncharacterized protein</fullName>
    </submittedName>
</protein>
<gene>
    <name evidence="1" type="ORF">HA050_11660</name>
</gene>
<name>A0ABX0KXJ2_9NEIS</name>
<comment type="caution">
    <text evidence="1">The sequence shown here is derived from an EMBL/GenBank/DDBJ whole genome shotgun (WGS) entry which is preliminary data.</text>
</comment>